<dbReference type="PANTHER" id="PTHR44688:SF16">
    <property type="entry name" value="DNA-BINDING TRANSCRIPTIONAL ACTIVATOR DEVR_DOSR"/>
    <property type="match status" value="1"/>
</dbReference>
<dbReference type="AlphaFoldDB" id="A0A098BMF5"/>
<organism evidence="5 6">
    <name type="scientific">Rhodococcus ruber</name>
    <dbReference type="NCBI Taxonomy" id="1830"/>
    <lineage>
        <taxon>Bacteria</taxon>
        <taxon>Bacillati</taxon>
        <taxon>Actinomycetota</taxon>
        <taxon>Actinomycetes</taxon>
        <taxon>Mycobacteriales</taxon>
        <taxon>Nocardiaceae</taxon>
        <taxon>Rhodococcus</taxon>
    </lineage>
</organism>
<dbReference type="InterPro" id="IPR036388">
    <property type="entry name" value="WH-like_DNA-bd_sf"/>
</dbReference>
<dbReference type="Proteomes" id="UP000042997">
    <property type="component" value="Unassembled WGS sequence"/>
</dbReference>
<keyword evidence="1" id="KW-0805">Transcription regulation</keyword>
<dbReference type="eggNOG" id="COG2771">
    <property type="taxonomic scope" value="Bacteria"/>
</dbReference>
<dbReference type="PANTHER" id="PTHR44688">
    <property type="entry name" value="DNA-BINDING TRANSCRIPTIONAL ACTIVATOR DEVR_DOSR"/>
    <property type="match status" value="1"/>
</dbReference>
<dbReference type="InterPro" id="IPR016032">
    <property type="entry name" value="Sig_transdc_resp-reg_C-effctor"/>
</dbReference>
<gene>
    <name evidence="5" type="ORF">RHRU231_570030</name>
</gene>
<dbReference type="OrthoDB" id="9815744at2"/>
<dbReference type="Gene3D" id="1.10.10.10">
    <property type="entry name" value="Winged helix-like DNA-binding domain superfamily/Winged helix DNA-binding domain"/>
    <property type="match status" value="1"/>
</dbReference>
<dbReference type="PRINTS" id="PR00038">
    <property type="entry name" value="HTHLUXR"/>
</dbReference>
<reference evidence="5 6" key="1">
    <citation type="journal article" date="2014" name="Genome Announc.">
        <title>Draft Genome Sequence of Propane- and Butane-Oxidizing Actinobacterium Rhodococcus ruber IEGM 231.</title>
        <authorList>
            <person name="Ivshina I.B."/>
            <person name="Kuyukina M.S."/>
            <person name="Krivoruchko A.V."/>
            <person name="Barbe V."/>
            <person name="Fischer C."/>
        </authorList>
    </citation>
    <scope>NUCLEOTIDE SEQUENCE [LARGE SCALE GENOMIC DNA]</scope>
</reference>
<dbReference type="CDD" id="cd06170">
    <property type="entry name" value="LuxR_C_like"/>
    <property type="match status" value="1"/>
</dbReference>
<evidence type="ECO:0000259" key="4">
    <source>
        <dbReference type="PROSITE" id="PS50043"/>
    </source>
</evidence>
<dbReference type="InterPro" id="IPR000792">
    <property type="entry name" value="Tscrpt_reg_LuxR_C"/>
</dbReference>
<proteinExistence type="predicted"/>
<evidence type="ECO:0000256" key="2">
    <source>
        <dbReference type="ARBA" id="ARBA00023125"/>
    </source>
</evidence>
<evidence type="ECO:0000313" key="5">
    <source>
        <dbReference type="EMBL" id="CDZ89909.1"/>
    </source>
</evidence>
<dbReference type="RefSeq" id="WP_010595403.1">
    <property type="nucleotide sequence ID" value="NZ_CP024315.1"/>
</dbReference>
<name>A0A098BMF5_9NOCA</name>
<evidence type="ECO:0000256" key="3">
    <source>
        <dbReference type="ARBA" id="ARBA00023163"/>
    </source>
</evidence>
<feature type="domain" description="HTH luxR-type" evidence="4">
    <location>
        <begin position="287"/>
        <end position="352"/>
    </location>
</feature>
<dbReference type="SUPFAM" id="SSF46894">
    <property type="entry name" value="C-terminal effector domain of the bipartite response regulators"/>
    <property type="match status" value="1"/>
</dbReference>
<dbReference type="PROSITE" id="PS50043">
    <property type="entry name" value="HTH_LUXR_2"/>
    <property type="match status" value="1"/>
</dbReference>
<keyword evidence="2" id="KW-0238">DNA-binding</keyword>
<evidence type="ECO:0000256" key="1">
    <source>
        <dbReference type="ARBA" id="ARBA00023015"/>
    </source>
</evidence>
<dbReference type="SMART" id="SM00421">
    <property type="entry name" value="HTH_LUXR"/>
    <property type="match status" value="1"/>
</dbReference>
<protein>
    <submittedName>
        <fullName evidence="5">Putative LuxR family transcriptional regulator</fullName>
    </submittedName>
</protein>
<accession>A0A098BMF5</accession>
<dbReference type="EMBL" id="CCSD01000069">
    <property type="protein sequence ID" value="CDZ89909.1"/>
    <property type="molecule type" value="Genomic_DNA"/>
</dbReference>
<dbReference type="GO" id="GO:0006355">
    <property type="term" value="P:regulation of DNA-templated transcription"/>
    <property type="evidence" value="ECO:0007669"/>
    <property type="project" value="InterPro"/>
</dbReference>
<sequence>MTPALAGARLRSTIRDAAAAATDSTEFREVVLDAIRARVPYDGVCLATTDPAVLIPTALTTRGYETPRVYATALELEYGPDPVPSGFGSLLGRAVPIRTLREVTGDHVTSSRHYADVLAPSGMHDEVRMLFRGRDGACWGACTMARRPGSEFADEELDTLGAVLIDIGEGLRTTLFRSSAHAPAPGPDGPAVAVVGPDDEFESITAAALEYFERLGWGPPGNPEAAAPAVSAALWLRRSGADATVLRARTLDGEWLVIRVGRFDSEHPPRRVLMTVERAQLPEIVTLVAAAHGLTRRESEVLALLLAGRTRHEIARVLGISPYTVQDHLKAVFAKTGVNSRATLVAKLAHTEYVPRLGTPVGADGFFERPPRPAPVN</sequence>
<dbReference type="Pfam" id="PF00196">
    <property type="entry name" value="GerE"/>
    <property type="match status" value="1"/>
</dbReference>
<dbReference type="GO" id="GO:0003677">
    <property type="term" value="F:DNA binding"/>
    <property type="evidence" value="ECO:0007669"/>
    <property type="project" value="UniProtKB-KW"/>
</dbReference>
<dbReference type="KEGG" id="rrz:CS378_15885"/>
<keyword evidence="3" id="KW-0804">Transcription</keyword>
<evidence type="ECO:0000313" key="6">
    <source>
        <dbReference type="Proteomes" id="UP000042997"/>
    </source>
</evidence>